<dbReference type="Pfam" id="PF00528">
    <property type="entry name" value="BPD_transp_1"/>
    <property type="match status" value="1"/>
</dbReference>
<evidence type="ECO:0000256" key="6">
    <source>
        <dbReference type="ARBA" id="ARBA00023136"/>
    </source>
</evidence>
<organism evidence="9 10">
    <name type="scientific">Nocardia jinanensis</name>
    <dbReference type="NCBI Taxonomy" id="382504"/>
    <lineage>
        <taxon>Bacteria</taxon>
        <taxon>Bacillati</taxon>
        <taxon>Actinomycetota</taxon>
        <taxon>Actinomycetes</taxon>
        <taxon>Mycobacteriales</taxon>
        <taxon>Nocardiaceae</taxon>
        <taxon>Nocardia</taxon>
    </lineage>
</organism>
<keyword evidence="4 7" id="KW-0812">Transmembrane</keyword>
<accession>A0A917VSX3</accession>
<comment type="caution">
    <text evidence="9">The sequence shown here is derived from an EMBL/GenBank/DDBJ whole genome shotgun (WGS) entry which is preliminary data.</text>
</comment>
<evidence type="ECO:0000256" key="3">
    <source>
        <dbReference type="ARBA" id="ARBA00022475"/>
    </source>
</evidence>
<dbReference type="AlphaFoldDB" id="A0A917VSX3"/>
<keyword evidence="3" id="KW-1003">Cell membrane</keyword>
<evidence type="ECO:0000259" key="8">
    <source>
        <dbReference type="Pfam" id="PF00528"/>
    </source>
</evidence>
<dbReference type="Gene3D" id="1.10.3720.10">
    <property type="entry name" value="MetI-like"/>
    <property type="match status" value="1"/>
</dbReference>
<dbReference type="EMBL" id="BMMH01000006">
    <property type="protein sequence ID" value="GGL15419.1"/>
    <property type="molecule type" value="Genomic_DNA"/>
</dbReference>
<keyword evidence="5 7" id="KW-1133">Transmembrane helix</keyword>
<dbReference type="PANTHER" id="PTHR43386:SF25">
    <property type="entry name" value="PEPTIDE ABC TRANSPORTER PERMEASE PROTEIN"/>
    <property type="match status" value="1"/>
</dbReference>
<evidence type="ECO:0000313" key="9">
    <source>
        <dbReference type="EMBL" id="GGL15419.1"/>
    </source>
</evidence>
<evidence type="ECO:0000256" key="2">
    <source>
        <dbReference type="ARBA" id="ARBA00022448"/>
    </source>
</evidence>
<sequence length="269" mass="29117">MVVAVVRALCRDRVTLCALVFLAFITIVVVAGPFIVGTEPNALNLRHALVSPNGEFWLGTDALGRDQFSRLVDATRVTMATSMFAIGIVFSPSIFRIVRGATMAVRSETYVEAAVAIGCRPLRIMFVHVLRNTFPPVLVQVSLLFGIAMIAEANLGFLGLGVTPPQASWGSLLRTAFDNVYTAPFSFSGGMAQRVMIATRSSRRRSALRTFPIGVRGRASRTSRYSGVLCRVIPGVRCYLPTTGSPVSRIDSTARTAQRCRSGTDVADR</sequence>
<keyword evidence="2" id="KW-0813">Transport</keyword>
<dbReference type="Proteomes" id="UP000638263">
    <property type="component" value="Unassembled WGS sequence"/>
</dbReference>
<reference evidence="9" key="1">
    <citation type="journal article" date="2014" name="Int. J. Syst. Evol. Microbiol.">
        <title>Complete genome sequence of Corynebacterium casei LMG S-19264T (=DSM 44701T), isolated from a smear-ripened cheese.</title>
        <authorList>
            <consortium name="US DOE Joint Genome Institute (JGI-PGF)"/>
            <person name="Walter F."/>
            <person name="Albersmeier A."/>
            <person name="Kalinowski J."/>
            <person name="Ruckert C."/>
        </authorList>
    </citation>
    <scope>NUCLEOTIDE SEQUENCE</scope>
    <source>
        <strain evidence="9">CGMCC 4.3508</strain>
    </source>
</reference>
<dbReference type="InterPro" id="IPR035906">
    <property type="entry name" value="MetI-like_sf"/>
</dbReference>
<dbReference type="GO" id="GO:0005886">
    <property type="term" value="C:plasma membrane"/>
    <property type="evidence" value="ECO:0007669"/>
    <property type="project" value="UniProtKB-SubCell"/>
</dbReference>
<comment type="subcellular location">
    <subcellularLocation>
        <location evidence="1">Cell membrane</location>
        <topology evidence="1">Multi-pass membrane protein</topology>
    </subcellularLocation>
</comment>
<dbReference type="GO" id="GO:0055085">
    <property type="term" value="P:transmembrane transport"/>
    <property type="evidence" value="ECO:0007669"/>
    <property type="project" value="InterPro"/>
</dbReference>
<dbReference type="SUPFAM" id="SSF161098">
    <property type="entry name" value="MetI-like"/>
    <property type="match status" value="1"/>
</dbReference>
<reference evidence="9" key="2">
    <citation type="submission" date="2020-09" db="EMBL/GenBank/DDBJ databases">
        <authorList>
            <person name="Sun Q."/>
            <person name="Zhou Y."/>
        </authorList>
    </citation>
    <scope>NUCLEOTIDE SEQUENCE</scope>
    <source>
        <strain evidence="9">CGMCC 4.3508</strain>
    </source>
</reference>
<feature type="transmembrane region" description="Helical" evidence="7">
    <location>
        <begin position="16"/>
        <end position="36"/>
    </location>
</feature>
<evidence type="ECO:0000256" key="1">
    <source>
        <dbReference type="ARBA" id="ARBA00004651"/>
    </source>
</evidence>
<name>A0A917VSX3_9NOCA</name>
<feature type="transmembrane region" description="Helical" evidence="7">
    <location>
        <begin position="77"/>
        <end position="98"/>
    </location>
</feature>
<keyword evidence="10" id="KW-1185">Reference proteome</keyword>
<evidence type="ECO:0000256" key="7">
    <source>
        <dbReference type="SAM" id="Phobius"/>
    </source>
</evidence>
<feature type="domain" description="ABC transmembrane type-1" evidence="8">
    <location>
        <begin position="38"/>
        <end position="176"/>
    </location>
</feature>
<evidence type="ECO:0000256" key="5">
    <source>
        <dbReference type="ARBA" id="ARBA00022989"/>
    </source>
</evidence>
<protein>
    <recommendedName>
        <fullName evidence="8">ABC transmembrane type-1 domain-containing protein</fullName>
    </recommendedName>
</protein>
<dbReference type="PANTHER" id="PTHR43386">
    <property type="entry name" value="OLIGOPEPTIDE TRANSPORT SYSTEM PERMEASE PROTEIN APPC"/>
    <property type="match status" value="1"/>
</dbReference>
<gene>
    <name evidence="9" type="ORF">GCM10011588_32510</name>
</gene>
<feature type="transmembrane region" description="Helical" evidence="7">
    <location>
        <begin position="137"/>
        <end position="160"/>
    </location>
</feature>
<keyword evidence="6 7" id="KW-0472">Membrane</keyword>
<evidence type="ECO:0000256" key="4">
    <source>
        <dbReference type="ARBA" id="ARBA00022692"/>
    </source>
</evidence>
<evidence type="ECO:0000313" key="10">
    <source>
        <dbReference type="Proteomes" id="UP000638263"/>
    </source>
</evidence>
<dbReference type="InterPro" id="IPR000515">
    <property type="entry name" value="MetI-like"/>
</dbReference>
<dbReference type="InterPro" id="IPR050366">
    <property type="entry name" value="BP-dependent_transpt_permease"/>
</dbReference>
<dbReference type="RefSeq" id="WP_229718821.1">
    <property type="nucleotide sequence ID" value="NZ_BMMH01000006.1"/>
</dbReference>
<dbReference type="CDD" id="cd06261">
    <property type="entry name" value="TM_PBP2"/>
    <property type="match status" value="1"/>
</dbReference>
<proteinExistence type="predicted"/>